<feature type="domain" description="Thioredoxin" evidence="5">
    <location>
        <begin position="232"/>
        <end position="372"/>
    </location>
</feature>
<evidence type="ECO:0000256" key="1">
    <source>
        <dbReference type="ARBA" id="ARBA00004196"/>
    </source>
</evidence>
<evidence type="ECO:0000256" key="4">
    <source>
        <dbReference type="ARBA" id="ARBA00023284"/>
    </source>
</evidence>
<evidence type="ECO:0000256" key="3">
    <source>
        <dbReference type="ARBA" id="ARBA00023157"/>
    </source>
</evidence>
<name>A0A3S9MYN1_9FLAO</name>
<proteinExistence type="predicted"/>
<dbReference type="InterPro" id="IPR036249">
    <property type="entry name" value="Thioredoxin-like_sf"/>
</dbReference>
<dbReference type="GO" id="GO:0016209">
    <property type="term" value="F:antioxidant activity"/>
    <property type="evidence" value="ECO:0007669"/>
    <property type="project" value="InterPro"/>
</dbReference>
<dbReference type="InterPro" id="IPR000866">
    <property type="entry name" value="AhpC/TSA"/>
</dbReference>
<dbReference type="RefSeq" id="WP_126447522.1">
    <property type="nucleotide sequence ID" value="NZ_CP034549.1"/>
</dbReference>
<dbReference type="PROSITE" id="PS51352">
    <property type="entry name" value="THIOREDOXIN_2"/>
    <property type="match status" value="1"/>
</dbReference>
<dbReference type="PANTHER" id="PTHR42852">
    <property type="entry name" value="THIOL:DISULFIDE INTERCHANGE PROTEIN DSBE"/>
    <property type="match status" value="1"/>
</dbReference>
<dbReference type="OrthoDB" id="1069091at2"/>
<evidence type="ECO:0000313" key="7">
    <source>
        <dbReference type="Proteomes" id="UP000279600"/>
    </source>
</evidence>
<dbReference type="KEGG" id="noj:EJ995_08420"/>
<dbReference type="PROSITE" id="PS00194">
    <property type="entry name" value="THIOREDOXIN_1"/>
    <property type="match status" value="1"/>
</dbReference>
<dbReference type="InterPro" id="IPR013766">
    <property type="entry name" value="Thioredoxin_domain"/>
</dbReference>
<reference evidence="6 7" key="1">
    <citation type="submission" date="2018-12" db="EMBL/GenBank/DDBJ databases">
        <title>Complete genome of Nonlabens sp. MJ115.</title>
        <authorList>
            <person name="Choi H.S."/>
            <person name="Jung J."/>
        </authorList>
    </citation>
    <scope>NUCLEOTIDE SEQUENCE [LARGE SCALE GENOMIC DNA]</scope>
    <source>
        <strain evidence="6 7">MJ115</strain>
    </source>
</reference>
<dbReference type="InterPro" id="IPR017937">
    <property type="entry name" value="Thioredoxin_CS"/>
</dbReference>
<protein>
    <submittedName>
        <fullName evidence="6">AhpC/TSA family protein</fullName>
    </submittedName>
</protein>
<comment type="subcellular location">
    <subcellularLocation>
        <location evidence="1">Cell envelope</location>
    </subcellularLocation>
</comment>
<dbReference type="Pfam" id="PF00578">
    <property type="entry name" value="AhpC-TSA"/>
    <property type="match status" value="1"/>
</dbReference>
<dbReference type="EMBL" id="CP034549">
    <property type="protein sequence ID" value="AZQ44259.1"/>
    <property type="molecule type" value="Genomic_DNA"/>
</dbReference>
<evidence type="ECO:0000313" key="6">
    <source>
        <dbReference type="EMBL" id="AZQ44259.1"/>
    </source>
</evidence>
<dbReference type="AlphaFoldDB" id="A0A3S9MYN1"/>
<keyword evidence="4" id="KW-0676">Redox-active center</keyword>
<accession>A0A3S9MYN1</accession>
<dbReference type="CDD" id="cd02966">
    <property type="entry name" value="TlpA_like_family"/>
    <property type="match status" value="1"/>
</dbReference>
<dbReference type="PANTHER" id="PTHR42852:SF6">
    <property type="entry name" value="THIOL:DISULFIDE INTERCHANGE PROTEIN DSBE"/>
    <property type="match status" value="1"/>
</dbReference>
<sequence>MRHIFLFIAVALLFNGCKDYKPAEPRITGIAPDVLNGMRIYLFEVNELNGQLKRIDTAIVMNNEFDFGELDKVDYNRKRFLSLDGSSGFAIFLSENDAVQIALNKSNIEASTIQGGPINQRYESYSKAREKFKKVYLDLKQSARTARNDSARSIIALEKLENRTNVFTDSLISIIQESPDDPLNLVYLSEMAIGALITPKESREVYNMLSDRMKQHPDAKMLDRDLADLETVAIGSKAPYFEGRSPDGSIIKLPEVLGKVTLVDFWASWCGPCRKENLNIVSAYNKYHDSGFNIIGVSLDKPGEKEKWVAAIKQDSLAWNHISRLAHWSDPIAKKYQVKGIPASFLLDENGIIIGKDLRGQALHEKLSRLLD</sequence>
<dbReference type="Proteomes" id="UP000279600">
    <property type="component" value="Chromosome"/>
</dbReference>
<evidence type="ECO:0000256" key="2">
    <source>
        <dbReference type="ARBA" id="ARBA00022748"/>
    </source>
</evidence>
<keyword evidence="7" id="KW-1185">Reference proteome</keyword>
<dbReference type="InterPro" id="IPR050553">
    <property type="entry name" value="Thioredoxin_ResA/DsbE_sf"/>
</dbReference>
<keyword evidence="2" id="KW-0201">Cytochrome c-type biogenesis</keyword>
<dbReference type="SUPFAM" id="SSF52833">
    <property type="entry name" value="Thioredoxin-like"/>
    <property type="match status" value="1"/>
</dbReference>
<dbReference type="GO" id="GO:0030313">
    <property type="term" value="C:cell envelope"/>
    <property type="evidence" value="ECO:0007669"/>
    <property type="project" value="UniProtKB-SubCell"/>
</dbReference>
<dbReference type="Pfam" id="PF14289">
    <property type="entry name" value="DUF4369"/>
    <property type="match status" value="1"/>
</dbReference>
<organism evidence="6 7">
    <name type="scientific">Nonlabens ponticola</name>
    <dbReference type="NCBI Taxonomy" id="2496866"/>
    <lineage>
        <taxon>Bacteria</taxon>
        <taxon>Pseudomonadati</taxon>
        <taxon>Bacteroidota</taxon>
        <taxon>Flavobacteriia</taxon>
        <taxon>Flavobacteriales</taxon>
        <taxon>Flavobacteriaceae</taxon>
        <taxon>Nonlabens</taxon>
    </lineage>
</organism>
<keyword evidence="3" id="KW-1015">Disulfide bond</keyword>
<dbReference type="Gene3D" id="3.40.30.10">
    <property type="entry name" value="Glutaredoxin"/>
    <property type="match status" value="1"/>
</dbReference>
<gene>
    <name evidence="6" type="ORF">EJ995_08420</name>
</gene>
<dbReference type="InterPro" id="IPR025380">
    <property type="entry name" value="DUF4369"/>
</dbReference>
<dbReference type="GO" id="GO:0016491">
    <property type="term" value="F:oxidoreductase activity"/>
    <property type="evidence" value="ECO:0007669"/>
    <property type="project" value="InterPro"/>
</dbReference>
<dbReference type="GO" id="GO:0017004">
    <property type="term" value="P:cytochrome complex assembly"/>
    <property type="evidence" value="ECO:0007669"/>
    <property type="project" value="UniProtKB-KW"/>
</dbReference>
<evidence type="ECO:0000259" key="5">
    <source>
        <dbReference type="PROSITE" id="PS51352"/>
    </source>
</evidence>